<accession>A0ABR8V8F7</accession>
<comment type="caution">
    <text evidence="1">The sequence shown here is derived from an EMBL/GenBank/DDBJ whole genome shotgun (WGS) entry which is preliminary data.</text>
</comment>
<dbReference type="RefSeq" id="WP_191709437.1">
    <property type="nucleotide sequence ID" value="NZ_JACSPQ010000001.1"/>
</dbReference>
<sequence>MKAINETIANAIAENIEGNEGTFSVEVEVNNTLVVVDGSFEIDGYCENDYFNGTGAWVTTYVSVCIDSVEAYDEDGNEVEVVCNLTEIERYAENELAA</sequence>
<gene>
    <name evidence="1" type="ORF">H9626_02300</name>
</gene>
<evidence type="ECO:0000313" key="1">
    <source>
        <dbReference type="EMBL" id="MBD8001052.1"/>
    </source>
</evidence>
<dbReference type="EMBL" id="JACSPQ010000001">
    <property type="protein sequence ID" value="MBD8001052.1"/>
    <property type="molecule type" value="Genomic_DNA"/>
</dbReference>
<organism evidence="1 2">
    <name type="scientific">Phocaeicola faecium</name>
    <dbReference type="NCBI Taxonomy" id="2762213"/>
    <lineage>
        <taxon>Bacteria</taxon>
        <taxon>Pseudomonadati</taxon>
        <taxon>Bacteroidota</taxon>
        <taxon>Bacteroidia</taxon>
        <taxon>Bacteroidales</taxon>
        <taxon>Bacteroidaceae</taxon>
        <taxon>Phocaeicola</taxon>
    </lineage>
</organism>
<keyword evidence="2" id="KW-1185">Reference proteome</keyword>
<evidence type="ECO:0000313" key="2">
    <source>
        <dbReference type="Proteomes" id="UP000616346"/>
    </source>
</evidence>
<protein>
    <submittedName>
        <fullName evidence="1">Uncharacterized protein</fullName>
    </submittedName>
</protein>
<name>A0ABR8V8F7_9BACT</name>
<reference evidence="1 2" key="1">
    <citation type="submission" date="2020-08" db="EMBL/GenBank/DDBJ databases">
        <title>A Genomic Blueprint of the Chicken Gut Microbiome.</title>
        <authorList>
            <person name="Gilroy R."/>
            <person name="Ravi A."/>
            <person name="Getino M."/>
            <person name="Pursley I."/>
            <person name="Horton D.L."/>
            <person name="Alikhan N.-F."/>
            <person name="Baker D."/>
            <person name="Gharbi K."/>
            <person name="Hall N."/>
            <person name="Watson M."/>
            <person name="Adriaenssens E.M."/>
            <person name="Foster-Nyarko E."/>
            <person name="Jarju S."/>
            <person name="Secka A."/>
            <person name="Antonio M."/>
            <person name="Oren A."/>
            <person name="Chaudhuri R."/>
            <person name="La Ragione R.M."/>
            <person name="Hildebrand F."/>
            <person name="Pallen M.J."/>
        </authorList>
    </citation>
    <scope>NUCLEOTIDE SEQUENCE [LARGE SCALE GENOMIC DNA]</scope>
    <source>
        <strain evidence="1 2">Sa1YUN3</strain>
    </source>
</reference>
<dbReference type="Proteomes" id="UP000616346">
    <property type="component" value="Unassembled WGS sequence"/>
</dbReference>
<proteinExistence type="predicted"/>